<dbReference type="OrthoDB" id="9812878at2"/>
<dbReference type="SUPFAM" id="SSF53850">
    <property type="entry name" value="Periplasmic binding protein-like II"/>
    <property type="match status" value="1"/>
</dbReference>
<keyword evidence="4" id="KW-0564">Palmitate</keyword>
<reference evidence="8 9" key="1">
    <citation type="journal article" date="2019" name="Environ. Microbiol.">
        <title>Species interactions and distinct microbial communities in high Arctic permafrost affected cryosols are associated with the CH4 and CO2 gas fluxes.</title>
        <authorList>
            <person name="Altshuler I."/>
            <person name="Hamel J."/>
            <person name="Turney S."/>
            <person name="Magnuson E."/>
            <person name="Levesque R."/>
            <person name="Greer C."/>
            <person name="Whyte L.G."/>
        </authorList>
    </citation>
    <scope>NUCLEOTIDE SEQUENCE [LARGE SCALE GENOMIC DNA]</scope>
    <source>
        <strain evidence="8 9">E4</strain>
    </source>
</reference>
<feature type="chain" id="PRO_5021262886" description="Lipoprotein" evidence="7">
    <location>
        <begin position="34"/>
        <end position="281"/>
    </location>
</feature>
<protein>
    <recommendedName>
        <fullName evidence="6">Lipoprotein</fullName>
    </recommendedName>
</protein>
<dbReference type="RefSeq" id="WP_140473899.1">
    <property type="nucleotide sequence ID" value="NZ_RCZD01000009.1"/>
</dbReference>
<accession>A0A502GB11</accession>
<evidence type="ECO:0000256" key="7">
    <source>
        <dbReference type="SAM" id="SignalP"/>
    </source>
</evidence>
<evidence type="ECO:0000313" key="9">
    <source>
        <dbReference type="Proteomes" id="UP000317663"/>
    </source>
</evidence>
<evidence type="ECO:0000256" key="2">
    <source>
        <dbReference type="ARBA" id="ARBA00022729"/>
    </source>
</evidence>
<gene>
    <name evidence="8" type="ORF">EAH77_16525</name>
</gene>
<evidence type="ECO:0000313" key="8">
    <source>
        <dbReference type="EMBL" id="TPG59229.1"/>
    </source>
</evidence>
<dbReference type="CDD" id="cd13597">
    <property type="entry name" value="PBP2_lipoprotein_Tp32"/>
    <property type="match status" value="1"/>
</dbReference>
<name>A0A502GB11_9GAMM</name>
<sequence length="281" mass="30181">MLKNVVAGWSFSPSVIGRFTAAAALVASVSAFAAEPLRVAADPVPHAEILAYVQKIDPSLDLKIIEIPNGVNSNELLAHGDVDANYFQHLPYLRSQEQALGVKFAVAANVHIEPLGVYSSKYKSYKEVPDNGKVAVPNNVTNLSRALYLLRDQGLITLKSGFNDPAKDQATPKDIADNPKHLKIIEIESPQIPRSLDDVDLAVINGNYALEAGLNPAKDALGLEKAKGNPYANILVTSEKLASDPRIKQLAKDLESPEVAKFITDKYHGSVIPVSAAGNKS</sequence>
<keyword evidence="9" id="KW-1185">Reference proteome</keyword>
<proteinExistence type="inferred from homology"/>
<keyword evidence="3" id="KW-0472">Membrane</keyword>
<dbReference type="AlphaFoldDB" id="A0A502GB11"/>
<evidence type="ECO:0000256" key="4">
    <source>
        <dbReference type="ARBA" id="ARBA00023139"/>
    </source>
</evidence>
<comment type="similarity">
    <text evidence="6">Belongs to the nlpA lipoprotein family.</text>
</comment>
<dbReference type="Pfam" id="PF03180">
    <property type="entry name" value="Lipoprotein_9"/>
    <property type="match status" value="1"/>
</dbReference>
<dbReference type="GO" id="GO:0016020">
    <property type="term" value="C:membrane"/>
    <property type="evidence" value="ECO:0007669"/>
    <property type="project" value="UniProtKB-SubCell"/>
</dbReference>
<keyword evidence="5 6" id="KW-0449">Lipoprotein</keyword>
<comment type="caution">
    <text evidence="8">The sequence shown here is derived from an EMBL/GenBank/DDBJ whole genome shotgun (WGS) entry which is preliminary data.</text>
</comment>
<evidence type="ECO:0000256" key="1">
    <source>
        <dbReference type="ARBA" id="ARBA00004635"/>
    </source>
</evidence>
<evidence type="ECO:0000256" key="6">
    <source>
        <dbReference type="PIRNR" id="PIRNR002854"/>
    </source>
</evidence>
<dbReference type="PANTHER" id="PTHR30429:SF0">
    <property type="entry name" value="METHIONINE-BINDING LIPOPROTEIN METQ"/>
    <property type="match status" value="1"/>
</dbReference>
<dbReference type="InterPro" id="IPR004872">
    <property type="entry name" value="Lipoprotein_NlpA"/>
</dbReference>
<dbReference type="Gene3D" id="3.40.190.10">
    <property type="entry name" value="Periplasmic binding protein-like II"/>
    <property type="match status" value="2"/>
</dbReference>
<feature type="signal peptide" evidence="7">
    <location>
        <begin position="1"/>
        <end position="33"/>
    </location>
</feature>
<dbReference type="EMBL" id="RCZD01000009">
    <property type="protein sequence ID" value="TPG59229.1"/>
    <property type="molecule type" value="Genomic_DNA"/>
</dbReference>
<comment type="subcellular location">
    <subcellularLocation>
        <location evidence="1">Membrane</location>
        <topology evidence="1">Lipid-anchor</topology>
    </subcellularLocation>
</comment>
<dbReference type="Proteomes" id="UP000317663">
    <property type="component" value="Unassembled WGS sequence"/>
</dbReference>
<keyword evidence="2 7" id="KW-0732">Signal</keyword>
<dbReference type="PANTHER" id="PTHR30429">
    <property type="entry name" value="D-METHIONINE-BINDING LIPOPROTEIN METQ"/>
    <property type="match status" value="1"/>
</dbReference>
<organism evidence="8 9">
    <name type="scientific">Ewingella americana</name>
    <dbReference type="NCBI Taxonomy" id="41202"/>
    <lineage>
        <taxon>Bacteria</taxon>
        <taxon>Pseudomonadati</taxon>
        <taxon>Pseudomonadota</taxon>
        <taxon>Gammaproteobacteria</taxon>
        <taxon>Enterobacterales</taxon>
        <taxon>Yersiniaceae</taxon>
        <taxon>Ewingella</taxon>
    </lineage>
</organism>
<evidence type="ECO:0000256" key="3">
    <source>
        <dbReference type="ARBA" id="ARBA00023136"/>
    </source>
</evidence>
<dbReference type="PIRSF" id="PIRSF002854">
    <property type="entry name" value="MetQ"/>
    <property type="match status" value="1"/>
</dbReference>
<evidence type="ECO:0000256" key="5">
    <source>
        <dbReference type="ARBA" id="ARBA00023288"/>
    </source>
</evidence>